<feature type="domain" description="HTH lacI-type" evidence="4">
    <location>
        <begin position="2"/>
        <end position="56"/>
    </location>
</feature>
<evidence type="ECO:0000256" key="1">
    <source>
        <dbReference type="ARBA" id="ARBA00023015"/>
    </source>
</evidence>
<dbReference type="Gene3D" id="1.10.260.40">
    <property type="entry name" value="lambda repressor-like DNA-binding domains"/>
    <property type="match status" value="1"/>
</dbReference>
<keyword evidence="2" id="KW-0238">DNA-binding</keyword>
<dbReference type="EMBL" id="CAJRAY010000009">
    <property type="protein sequence ID" value="CAG5078623.1"/>
    <property type="molecule type" value="Genomic_DNA"/>
</dbReference>
<dbReference type="InterPro" id="IPR028082">
    <property type="entry name" value="Peripla_BP_I"/>
</dbReference>
<dbReference type="SMART" id="SM00354">
    <property type="entry name" value="HTH_LACI"/>
    <property type="match status" value="1"/>
</dbReference>
<reference evidence="5 6" key="1">
    <citation type="submission" date="2021-04" db="EMBL/GenBank/DDBJ databases">
        <authorList>
            <person name="Rakotoarivonina H."/>
        </authorList>
    </citation>
    <scope>NUCLEOTIDE SEQUENCE [LARGE SCALE GENOMIC DNA]</scope>
    <source>
        <strain evidence="5 6">XE</strain>
    </source>
</reference>
<dbReference type="Gene3D" id="3.40.50.2300">
    <property type="match status" value="2"/>
</dbReference>
<evidence type="ECO:0000259" key="4">
    <source>
        <dbReference type="PROSITE" id="PS50932"/>
    </source>
</evidence>
<protein>
    <submittedName>
        <fullName evidence="5">LacI familly Transcriptional regulator</fullName>
    </submittedName>
</protein>
<dbReference type="InterPro" id="IPR010982">
    <property type="entry name" value="Lambda_DNA-bd_dom_sf"/>
</dbReference>
<evidence type="ECO:0000256" key="2">
    <source>
        <dbReference type="ARBA" id="ARBA00023125"/>
    </source>
</evidence>
<dbReference type="SUPFAM" id="SSF53822">
    <property type="entry name" value="Periplasmic binding protein-like I"/>
    <property type="match status" value="1"/>
</dbReference>
<sequence>MVTIKDIAQAAGVSFSTVSKALRDSPLVTPETKRRIIAIAREMGYQPNIAARRLVSKRSGAVGVVWPSIERTALSTLITRVGDRLERRGTAMLLSIGGMDAAFATFRKFQVDAILVFGGMEGGASHIPDSAGIPVLSYGAAGYAPLPTVDVNRGAAIRLAVRHLASLGHRRIAYIGRPERYDPLQAVKIEAFLDETGALGIAAHDAPVADVQGMEVHDGYAAARALFAGGPGESGASRRRPTAVVCGSYDLARGVLRAAAEAGLDVPRALSVASYDNIPQMAELDVPVTAVGADIDAMAELVADSLLRLVEQPDAVGTVTLEPSLVVRVSTAPPPAEI</sequence>
<gene>
    <name evidence="5" type="primary">txxe 711</name>
    <name evidence="5" type="ORF">TXXE_02425</name>
</gene>
<dbReference type="Pfam" id="PF13377">
    <property type="entry name" value="Peripla_BP_3"/>
    <property type="match status" value="1"/>
</dbReference>
<dbReference type="InterPro" id="IPR046335">
    <property type="entry name" value="LacI/GalR-like_sensor"/>
</dbReference>
<dbReference type="PROSITE" id="PS50932">
    <property type="entry name" value="HTH_LACI_2"/>
    <property type="match status" value="1"/>
</dbReference>
<dbReference type="PANTHER" id="PTHR30146">
    <property type="entry name" value="LACI-RELATED TRANSCRIPTIONAL REPRESSOR"/>
    <property type="match status" value="1"/>
</dbReference>
<name>A0ABN7RP51_THEXY</name>
<organism evidence="5 6">
    <name type="scientific">Thermobacillus xylanilyticus</name>
    <dbReference type="NCBI Taxonomy" id="76633"/>
    <lineage>
        <taxon>Bacteria</taxon>
        <taxon>Bacillati</taxon>
        <taxon>Bacillota</taxon>
        <taxon>Bacilli</taxon>
        <taxon>Bacillales</taxon>
        <taxon>Paenibacillaceae</taxon>
        <taxon>Thermobacillus</taxon>
    </lineage>
</organism>
<dbReference type="SUPFAM" id="SSF47413">
    <property type="entry name" value="lambda repressor-like DNA-binding domains"/>
    <property type="match status" value="1"/>
</dbReference>
<proteinExistence type="predicted"/>
<keyword evidence="3" id="KW-0804">Transcription</keyword>
<dbReference type="CDD" id="cd01392">
    <property type="entry name" value="HTH_LacI"/>
    <property type="match status" value="1"/>
</dbReference>
<dbReference type="Proteomes" id="UP000681526">
    <property type="component" value="Unassembled WGS sequence"/>
</dbReference>
<dbReference type="PROSITE" id="PS00356">
    <property type="entry name" value="HTH_LACI_1"/>
    <property type="match status" value="1"/>
</dbReference>
<comment type="caution">
    <text evidence="5">The sequence shown here is derived from an EMBL/GenBank/DDBJ whole genome shotgun (WGS) entry which is preliminary data.</text>
</comment>
<keyword evidence="6" id="KW-1185">Reference proteome</keyword>
<dbReference type="Pfam" id="PF00356">
    <property type="entry name" value="LacI"/>
    <property type="match status" value="1"/>
</dbReference>
<evidence type="ECO:0000313" key="5">
    <source>
        <dbReference type="EMBL" id="CAG5078623.1"/>
    </source>
</evidence>
<dbReference type="InterPro" id="IPR000843">
    <property type="entry name" value="HTH_LacI"/>
</dbReference>
<evidence type="ECO:0000256" key="3">
    <source>
        <dbReference type="ARBA" id="ARBA00023163"/>
    </source>
</evidence>
<keyword evidence="1" id="KW-0805">Transcription regulation</keyword>
<dbReference type="RefSeq" id="WP_213483314.1">
    <property type="nucleotide sequence ID" value="NZ_CAJRAY010000009.1"/>
</dbReference>
<dbReference type="PANTHER" id="PTHR30146:SF109">
    <property type="entry name" value="HTH-TYPE TRANSCRIPTIONAL REGULATOR GALS"/>
    <property type="match status" value="1"/>
</dbReference>
<evidence type="ECO:0000313" key="6">
    <source>
        <dbReference type="Proteomes" id="UP000681526"/>
    </source>
</evidence>
<accession>A0ABN7RP51</accession>